<dbReference type="RefSeq" id="XP_007874432.1">
    <property type="nucleotide sequence ID" value="XM_007876241.1"/>
</dbReference>
<reference evidence="2" key="1">
    <citation type="journal article" date="2016" name="Nat. Commun.">
        <title>Genome analysis of three Pneumocystis species reveals adaptation mechanisms to life exclusively in mammalian hosts.</title>
        <authorList>
            <person name="Ma L."/>
            <person name="Chen Z."/>
            <person name="Huang D.W."/>
            <person name="Kutty G."/>
            <person name="Ishihara M."/>
            <person name="Wang H."/>
            <person name="Abouelleil A."/>
            <person name="Bishop L."/>
            <person name="Davey E."/>
            <person name="Deng R."/>
            <person name="Deng X."/>
            <person name="Fan L."/>
            <person name="Fantoni G."/>
            <person name="Fitzgerald M."/>
            <person name="Gogineni E."/>
            <person name="Goldberg J.M."/>
            <person name="Handley G."/>
            <person name="Hu X."/>
            <person name="Huber C."/>
            <person name="Jiao X."/>
            <person name="Jones K."/>
            <person name="Levin J.Z."/>
            <person name="Liu Y."/>
            <person name="Macdonald P."/>
            <person name="Melnikov A."/>
            <person name="Raley C."/>
            <person name="Sassi M."/>
            <person name="Sherman B.T."/>
            <person name="Song X."/>
            <person name="Sykes S."/>
            <person name="Tran B."/>
            <person name="Walsh L."/>
            <person name="Xia Y."/>
            <person name="Yang J."/>
            <person name="Young S."/>
            <person name="Zeng Q."/>
            <person name="Zheng X."/>
            <person name="Stephens R."/>
            <person name="Nusbaum C."/>
            <person name="Birren B.W."/>
            <person name="Azadi P."/>
            <person name="Lempicki R.A."/>
            <person name="Cuomo C.A."/>
            <person name="Kovacs J.A."/>
        </authorList>
    </citation>
    <scope>NUCLEOTIDE SEQUENCE [LARGE SCALE GENOMIC DNA]</scope>
    <source>
        <strain evidence="2">B123</strain>
    </source>
</reference>
<dbReference type="SUPFAM" id="SSF56214">
    <property type="entry name" value="4'-phosphopantetheinyl transferase"/>
    <property type="match status" value="1"/>
</dbReference>
<comment type="caution">
    <text evidence="1">The sequence shown here is derived from an EMBL/GenBank/DDBJ whole genome shotgun (WGS) entry which is preliminary data.</text>
</comment>
<dbReference type="EMBL" id="AFWA02000011">
    <property type="protein sequence ID" value="EMR09080.1"/>
    <property type="molecule type" value="Genomic_DNA"/>
</dbReference>
<dbReference type="AlphaFoldDB" id="M7P5C3"/>
<evidence type="ECO:0000313" key="1">
    <source>
        <dbReference type="EMBL" id="EMR09080.1"/>
    </source>
</evidence>
<protein>
    <submittedName>
        <fullName evidence="1">Uncharacterized protein</fullName>
    </submittedName>
</protein>
<dbReference type="GO" id="GO:0000287">
    <property type="term" value="F:magnesium ion binding"/>
    <property type="evidence" value="ECO:0007669"/>
    <property type="project" value="InterPro"/>
</dbReference>
<organism evidence="1 2">
    <name type="scientific">Pneumocystis murina (strain B123)</name>
    <name type="common">Mouse pneumocystis pneumonia agent</name>
    <name type="synonym">Pneumocystis carinii f. sp. muris</name>
    <dbReference type="NCBI Taxonomy" id="1069680"/>
    <lineage>
        <taxon>Eukaryota</taxon>
        <taxon>Fungi</taxon>
        <taxon>Dikarya</taxon>
        <taxon>Ascomycota</taxon>
        <taxon>Taphrinomycotina</taxon>
        <taxon>Pneumocystomycetes</taxon>
        <taxon>Pneumocystaceae</taxon>
        <taxon>Pneumocystis</taxon>
    </lineage>
</organism>
<gene>
    <name evidence="1" type="ORF">PNEG_02426</name>
</gene>
<dbReference type="HOGENOM" id="CLU_2513598_0_0_1"/>
<sequence>MIHGIGIDIVHISRMIKILDRRTRFMEKICQRILRFDEQDIIPNLKNKNQFALWICTKFIRKVLAFLKRNNCIIDGQQKKLLLKQ</sequence>
<name>M7P5C3_PNEMU</name>
<proteinExistence type="predicted"/>
<dbReference type="GeneID" id="19896119"/>
<dbReference type="Proteomes" id="UP000011958">
    <property type="component" value="Unassembled WGS sequence"/>
</dbReference>
<dbReference type="InterPro" id="IPR037143">
    <property type="entry name" value="4-PPantetheinyl_Trfase_dom_sf"/>
</dbReference>
<keyword evidence="2" id="KW-1185">Reference proteome</keyword>
<accession>M7P5C3</accession>
<dbReference type="Gene3D" id="3.90.470.20">
    <property type="entry name" value="4'-phosphopantetheinyl transferase domain"/>
    <property type="match status" value="1"/>
</dbReference>
<dbReference type="VEuPathDB" id="FungiDB:PNEG_02426"/>
<dbReference type="OrthoDB" id="15433at2759"/>
<evidence type="ECO:0000313" key="2">
    <source>
        <dbReference type="Proteomes" id="UP000011958"/>
    </source>
</evidence>
<dbReference type="GO" id="GO:0008897">
    <property type="term" value="F:holo-[acyl-carrier-protein] synthase activity"/>
    <property type="evidence" value="ECO:0007669"/>
    <property type="project" value="InterPro"/>
</dbReference>